<dbReference type="Pfam" id="PF24590">
    <property type="entry name" value="DUF7615"/>
    <property type="match status" value="1"/>
</dbReference>
<dbReference type="PANTHER" id="PTHR33345">
    <property type="entry name" value="ADAPTER PROTEIN, PUTATIVE-RELATED"/>
    <property type="match status" value="1"/>
</dbReference>
<evidence type="ECO:0000313" key="11">
    <source>
        <dbReference type="Proteomes" id="UP000652761"/>
    </source>
</evidence>
<evidence type="ECO:0008006" key="12">
    <source>
        <dbReference type="Google" id="ProtNLM"/>
    </source>
</evidence>
<dbReference type="InterPro" id="IPR055508">
    <property type="entry name" value="DUF7081"/>
</dbReference>
<feature type="compositionally biased region" description="Polar residues" evidence="6">
    <location>
        <begin position="7"/>
        <end position="20"/>
    </location>
</feature>
<keyword evidence="5" id="KW-0539">Nucleus</keyword>
<sequence>MEDKASSRTGDASTPSSSAATGKLDRRGLIDRTEFVRVIIQCLYSLGYRNAAAALELDSDRLLQRGFLWHYILDAPLYSAPKAPRLPFSTQLSLRVFRQLSAALTISRSGSAIADLVIRVCFPCGMVLMDRADRAMDSTDKADRAVDPGCSGSNNYEPISIKEPLVPVPVSAGSSGEGLPYAPEDWPSPGDVWGWKVGRRVSSSGYWVDRCLRPPHRFLKDNGLGSKHGFYSRVLVEQFVRKQFPEADVKAFFDSFIWKIPSVNHSAKRKGIKKDGSAAAPVERLSHRKITFGSQFRKMSVESGGCKAGNKMCSSLSKTRSDPPAALECDICCSEAGFCHDCCCILCCQVVDWAYDGYNLIKCEGIVDKYFICGHIAHMDCALHAYMGGTVGGSIGLDVEYYCRRCDNKTDLIPHVSKILHTCQSLDSRDDIEKKLNLALRILHGSEQMKAKILLKRIQSMMAKLTCGVCLRDIWEEDDSVPVVSTETDLATGNGGSLLGAVDLTGYRGLGDTLYELESSVGEETIDGRSLDESYMNSDYGIIAIKLEDEVDQALQELRKSQESEYSLVEQKLYAQKDYLISLYQQLDAERTELAQQTTSQNKIVNSFLLGNVLSKLDQIKQEESKLREMLEISKGFGQASKHVVKEYFQLAIDD</sequence>
<dbReference type="Proteomes" id="UP000652761">
    <property type="component" value="Unassembled WGS sequence"/>
</dbReference>
<keyword evidence="3" id="KW-0863">Zinc-finger</keyword>
<comment type="subcellular location">
    <subcellularLocation>
        <location evidence="1">Nucleus</location>
    </subcellularLocation>
</comment>
<dbReference type="AlphaFoldDB" id="A0A843WMY7"/>
<evidence type="ECO:0000256" key="1">
    <source>
        <dbReference type="ARBA" id="ARBA00004123"/>
    </source>
</evidence>
<accession>A0A843WMY7</accession>
<keyword evidence="11" id="KW-1185">Reference proteome</keyword>
<evidence type="ECO:0000259" key="8">
    <source>
        <dbReference type="Pfam" id="PF23299"/>
    </source>
</evidence>
<gene>
    <name evidence="10" type="ORF">Taro_038183</name>
</gene>
<feature type="domain" description="DUF7081" evidence="8">
    <location>
        <begin position="169"/>
        <end position="262"/>
    </location>
</feature>
<dbReference type="InterPro" id="IPR032881">
    <property type="entry name" value="Oberon-like_PHD"/>
</dbReference>
<dbReference type="PROSITE" id="PS50896">
    <property type="entry name" value="LISH"/>
    <property type="match status" value="1"/>
</dbReference>
<evidence type="ECO:0000259" key="9">
    <source>
        <dbReference type="Pfam" id="PF24590"/>
    </source>
</evidence>
<evidence type="ECO:0000256" key="4">
    <source>
        <dbReference type="ARBA" id="ARBA00022833"/>
    </source>
</evidence>
<dbReference type="InterPro" id="IPR006594">
    <property type="entry name" value="LisH"/>
</dbReference>
<feature type="domain" description="Oberon-like PHD finger" evidence="7">
    <location>
        <begin position="309"/>
        <end position="440"/>
    </location>
</feature>
<evidence type="ECO:0000256" key="2">
    <source>
        <dbReference type="ARBA" id="ARBA00022723"/>
    </source>
</evidence>
<feature type="domain" description="DUF7615" evidence="9">
    <location>
        <begin position="544"/>
        <end position="648"/>
    </location>
</feature>
<dbReference type="GO" id="GO:0005634">
    <property type="term" value="C:nucleus"/>
    <property type="evidence" value="ECO:0007669"/>
    <property type="project" value="UniProtKB-SubCell"/>
</dbReference>
<evidence type="ECO:0000256" key="3">
    <source>
        <dbReference type="ARBA" id="ARBA00022771"/>
    </source>
</evidence>
<evidence type="ECO:0000256" key="6">
    <source>
        <dbReference type="SAM" id="MobiDB-lite"/>
    </source>
</evidence>
<evidence type="ECO:0000259" key="7">
    <source>
        <dbReference type="Pfam" id="PF07227"/>
    </source>
</evidence>
<feature type="region of interest" description="Disordered" evidence="6">
    <location>
        <begin position="1"/>
        <end position="21"/>
    </location>
</feature>
<keyword evidence="4" id="KW-0862">Zinc</keyword>
<comment type="caution">
    <text evidence="10">The sequence shown here is derived from an EMBL/GenBank/DDBJ whole genome shotgun (WGS) entry which is preliminary data.</text>
</comment>
<dbReference type="Pfam" id="PF23627">
    <property type="entry name" value="LisH_WDR26"/>
    <property type="match status" value="1"/>
</dbReference>
<evidence type="ECO:0000313" key="10">
    <source>
        <dbReference type="EMBL" id="MQM05374.1"/>
    </source>
</evidence>
<organism evidence="10 11">
    <name type="scientific">Colocasia esculenta</name>
    <name type="common">Wild taro</name>
    <name type="synonym">Arum esculentum</name>
    <dbReference type="NCBI Taxonomy" id="4460"/>
    <lineage>
        <taxon>Eukaryota</taxon>
        <taxon>Viridiplantae</taxon>
        <taxon>Streptophyta</taxon>
        <taxon>Embryophyta</taxon>
        <taxon>Tracheophyta</taxon>
        <taxon>Spermatophyta</taxon>
        <taxon>Magnoliopsida</taxon>
        <taxon>Liliopsida</taxon>
        <taxon>Araceae</taxon>
        <taxon>Aroideae</taxon>
        <taxon>Colocasieae</taxon>
        <taxon>Colocasia</taxon>
    </lineage>
</organism>
<name>A0A843WMY7_COLES</name>
<dbReference type="GO" id="GO:0008270">
    <property type="term" value="F:zinc ion binding"/>
    <property type="evidence" value="ECO:0007669"/>
    <property type="project" value="UniProtKB-KW"/>
</dbReference>
<evidence type="ECO:0000256" key="5">
    <source>
        <dbReference type="ARBA" id="ARBA00023242"/>
    </source>
</evidence>
<dbReference type="Pfam" id="PF23299">
    <property type="entry name" value="DUF7081"/>
    <property type="match status" value="1"/>
</dbReference>
<reference evidence="10" key="1">
    <citation type="submission" date="2017-07" db="EMBL/GenBank/DDBJ databases">
        <title>Taro Niue Genome Assembly and Annotation.</title>
        <authorList>
            <person name="Atibalentja N."/>
            <person name="Keating K."/>
            <person name="Fields C.J."/>
        </authorList>
    </citation>
    <scope>NUCLEOTIDE SEQUENCE</scope>
    <source>
        <strain evidence="10">Niue_2</strain>
        <tissue evidence="10">Leaf</tissue>
    </source>
</reference>
<dbReference type="Pfam" id="PF07227">
    <property type="entry name" value="PHD_Oberon"/>
    <property type="match status" value="1"/>
</dbReference>
<proteinExistence type="predicted"/>
<protein>
    <recommendedName>
        <fullName evidence="12">Oberon PHD finger domain-containing protein</fullName>
    </recommendedName>
</protein>
<keyword evidence="2" id="KW-0479">Metal-binding</keyword>
<dbReference type="EMBL" id="NMUH01003399">
    <property type="protein sequence ID" value="MQM05374.1"/>
    <property type="molecule type" value="Genomic_DNA"/>
</dbReference>
<dbReference type="OrthoDB" id="1145453at2759"/>
<dbReference type="PANTHER" id="PTHR33345:SF6">
    <property type="entry name" value="OS03G0747200 PROTEIN"/>
    <property type="match status" value="1"/>
</dbReference>
<dbReference type="InterPro" id="IPR056034">
    <property type="entry name" value="DUF7615"/>
</dbReference>